<reference evidence="3 5" key="3">
    <citation type="journal article" date="2020" name="Biotechnol. Biofuels">
        <title>New insights from the biogas microbiome by comprehensive genome-resolved metagenomics of nearly 1600 species originating from multiple anaerobic digesters.</title>
        <authorList>
            <person name="Campanaro S."/>
            <person name="Treu L."/>
            <person name="Rodriguez-R L.M."/>
            <person name="Kovalovszki A."/>
            <person name="Ziels R.M."/>
            <person name="Maus I."/>
            <person name="Zhu X."/>
            <person name="Kougias P.G."/>
            <person name="Basile A."/>
            <person name="Luo G."/>
            <person name="Schluter A."/>
            <person name="Konstantinidis K.T."/>
            <person name="Angelidaki I."/>
        </authorList>
    </citation>
    <scope>NUCLEOTIDE SEQUENCE [LARGE SCALE GENOMIC DNA]</scope>
    <source>
        <strain evidence="3">AS22ysBPME_46</strain>
    </source>
</reference>
<dbReference type="EMBL" id="CP032683">
    <property type="protein sequence ID" value="AYK15704.1"/>
    <property type="molecule type" value="Genomic_DNA"/>
</dbReference>
<name>A0A660HTT7_9EURY</name>
<gene>
    <name evidence="2" type="ORF">AOB57_011345</name>
    <name evidence="3" type="ORF">GX302_00945</name>
</gene>
<feature type="compositionally biased region" description="Basic and acidic residues" evidence="1">
    <location>
        <begin position="40"/>
        <end position="50"/>
    </location>
</feature>
<keyword evidence="4" id="KW-1185">Reference proteome</keyword>
<evidence type="ECO:0000313" key="2">
    <source>
        <dbReference type="EMBL" id="AYK15704.1"/>
    </source>
</evidence>
<evidence type="ECO:0000313" key="3">
    <source>
        <dbReference type="EMBL" id="NLK31437.1"/>
    </source>
</evidence>
<protein>
    <submittedName>
        <fullName evidence="2">Uncharacterized protein</fullName>
    </submittedName>
</protein>
<feature type="region of interest" description="Disordered" evidence="1">
    <location>
        <begin position="40"/>
        <end position="60"/>
    </location>
</feature>
<dbReference type="KEGG" id="mfz:AOB57_011345"/>
<dbReference type="GeneID" id="53688717"/>
<sequence>MAALEKKITILPRKITLAIFPMPRVYGKISHKRLVLMHENKNSQDKDRKFTPTVSFPTSV</sequence>
<evidence type="ECO:0000313" key="4">
    <source>
        <dbReference type="Proteomes" id="UP000053087"/>
    </source>
</evidence>
<reference evidence="2" key="2">
    <citation type="submission" date="2018-10" db="EMBL/GenBank/DDBJ databases">
        <authorList>
            <person name="Fischer M.A."/>
            <person name="Kern T."/>
            <person name="Deppenmeier U."/>
            <person name="Schmitz R.A."/>
            <person name="Rother M."/>
        </authorList>
    </citation>
    <scope>NUCLEOTIDE SEQUENCE</scope>
    <source>
        <strain evidence="2">E03.2</strain>
    </source>
</reference>
<evidence type="ECO:0000313" key="5">
    <source>
        <dbReference type="Proteomes" id="UP000585579"/>
    </source>
</evidence>
<proteinExistence type="predicted"/>
<organism evidence="2 4">
    <name type="scientific">Methanosarcina flavescens</name>
    <dbReference type="NCBI Taxonomy" id="1715806"/>
    <lineage>
        <taxon>Archaea</taxon>
        <taxon>Methanobacteriati</taxon>
        <taxon>Methanobacteriota</taxon>
        <taxon>Stenosarchaea group</taxon>
        <taxon>Methanomicrobia</taxon>
        <taxon>Methanosarcinales</taxon>
        <taxon>Methanosarcinaceae</taxon>
        <taxon>Methanosarcina</taxon>
    </lineage>
</organism>
<evidence type="ECO:0000256" key="1">
    <source>
        <dbReference type="SAM" id="MobiDB-lite"/>
    </source>
</evidence>
<dbReference type="Proteomes" id="UP000053087">
    <property type="component" value="Chromosome"/>
</dbReference>
<accession>A0A660HTT7</accession>
<reference evidence="2 4" key="1">
    <citation type="journal article" date="2016" name="Int. J. Syst. Evol. Microbiol.">
        <title>Methanosarcina flavescens sp. nov., a methanogenic archaeon isolated from a full-scale anaerobic digester.</title>
        <authorList>
            <person name="Kern T."/>
            <person name="Fischer M.A."/>
            <person name="Deppenmeier U."/>
            <person name="Schmitz R.A."/>
            <person name="Rother M."/>
        </authorList>
    </citation>
    <scope>NUCLEOTIDE SEQUENCE [LARGE SCALE GENOMIC DNA]</scope>
    <source>
        <strain evidence="2 4">E03.2</strain>
    </source>
</reference>
<dbReference type="Proteomes" id="UP000585579">
    <property type="component" value="Unassembled WGS sequence"/>
</dbReference>
<dbReference type="EMBL" id="JAAYQL010000005">
    <property type="protein sequence ID" value="NLK31437.1"/>
    <property type="molecule type" value="Genomic_DNA"/>
</dbReference>
<dbReference type="AlphaFoldDB" id="A0A660HTT7"/>
<dbReference type="RefSeq" id="WP_167829606.1">
    <property type="nucleotide sequence ID" value="NZ_CP032683.1"/>
</dbReference>